<keyword evidence="2" id="KW-0732">Signal</keyword>
<name>A0A1L1PEU2_HYDIT</name>
<dbReference type="EMBL" id="CCAE010000025">
    <property type="protein sequence ID" value="CDN88552.1"/>
    <property type="molecule type" value="Genomic_DNA"/>
</dbReference>
<sequence precursor="true">MPRTPLARWALAALAAPLAIAPCLAQSLPTPAGSSPATPQAPADGSPTMPDRRPGQANQTRPNLQAGDLSLNESGAQYRSESRDARIGARLGRDWGAGGGTRIDIDYARLLGDTWALGANVSAGTEHQEFMLNGLYSPTKDLHLGLSLGWLRDTDTYRFHSGPDEVAVDQTSALLRVIKRFDQGSWLTQLNASAYTARARKPDVPDAVMVEETPTLIRFLVDPREIAPGRLQGFNLGMGVALWANAEFKFTLGRERVRYRFQDGSGEKDSRTTTGLGYTHALPGCWQIDGNANTGVAGDRLSFGVRRGKWNLTLAHDAGATGMKARTSLMLGLEVPLDGRTPRCTTLSQRQTAGVRRLDEVYQRPRELPTRVLAKVDLTAVPVLLASLDKAGLGGATVSATPEALIIKLPVPAVAVAQVTLNGVLSNNLGSDGRPLIWVQDGSLYLGIRRFPNPGAGATTPVSVVVVMSDASLTLVDFNAVGY</sequence>
<keyword evidence="4" id="KW-1185">Reference proteome</keyword>
<reference evidence="4" key="2">
    <citation type="submission" date="2014-11" db="EMBL/GenBank/DDBJ databases">
        <title>Draft genome sequence of Hydrogenophaga intermedia S1.</title>
        <authorList>
            <person name="Gan H.M."/>
            <person name="Chew T.H."/>
            <person name="Stolz A."/>
        </authorList>
    </citation>
    <scope>NUCLEOTIDE SEQUENCE [LARGE SCALE GENOMIC DNA]</scope>
    <source>
        <strain evidence="4">S1</strain>
    </source>
</reference>
<dbReference type="RefSeq" id="WP_009516899.1">
    <property type="nucleotide sequence ID" value="NZ_CCAE010000025.1"/>
</dbReference>
<gene>
    <name evidence="3" type="ORF">BN948_02987</name>
</gene>
<feature type="region of interest" description="Disordered" evidence="1">
    <location>
        <begin position="30"/>
        <end position="83"/>
    </location>
</feature>
<dbReference type="Proteomes" id="UP000028878">
    <property type="component" value="Unassembled WGS sequence"/>
</dbReference>
<evidence type="ECO:0000256" key="1">
    <source>
        <dbReference type="SAM" id="MobiDB-lite"/>
    </source>
</evidence>
<feature type="signal peptide" evidence="2">
    <location>
        <begin position="1"/>
        <end position="25"/>
    </location>
</feature>
<dbReference type="AlphaFoldDB" id="A0A1L1PEU2"/>
<accession>A0A1L1PEU2</accession>
<proteinExistence type="predicted"/>
<organism evidence="3 4">
    <name type="scientific">Hydrogenophaga intermedia</name>
    <dbReference type="NCBI Taxonomy" id="65786"/>
    <lineage>
        <taxon>Bacteria</taxon>
        <taxon>Pseudomonadati</taxon>
        <taxon>Pseudomonadota</taxon>
        <taxon>Betaproteobacteria</taxon>
        <taxon>Burkholderiales</taxon>
        <taxon>Comamonadaceae</taxon>
        <taxon>Hydrogenophaga</taxon>
    </lineage>
</organism>
<reference evidence="4" key="1">
    <citation type="submission" date="2014-02" db="EMBL/GenBank/DDBJ databases">
        <authorList>
            <person name="Gan H."/>
        </authorList>
    </citation>
    <scope>NUCLEOTIDE SEQUENCE [LARGE SCALE GENOMIC DNA]</scope>
    <source>
        <strain evidence="4">S1</strain>
    </source>
</reference>
<feature type="chain" id="PRO_5009681337" evidence="2">
    <location>
        <begin position="26"/>
        <end position="483"/>
    </location>
</feature>
<evidence type="ECO:0000313" key="4">
    <source>
        <dbReference type="Proteomes" id="UP000028878"/>
    </source>
</evidence>
<protein>
    <submittedName>
        <fullName evidence="3">Uncharacterized protein</fullName>
    </submittedName>
</protein>
<evidence type="ECO:0000256" key="2">
    <source>
        <dbReference type="SAM" id="SignalP"/>
    </source>
</evidence>
<evidence type="ECO:0000313" key="3">
    <source>
        <dbReference type="EMBL" id="CDN88552.1"/>
    </source>
</evidence>